<comment type="caution">
    <text evidence="2">The sequence shown here is derived from an EMBL/GenBank/DDBJ whole genome shotgun (WGS) entry which is preliminary data.</text>
</comment>
<evidence type="ECO:0000259" key="1">
    <source>
        <dbReference type="Pfam" id="PF05057"/>
    </source>
</evidence>
<gene>
    <name evidence="2" type="ORF">C9I99_10860</name>
</gene>
<name>A0A2T3IZ00_9GAMM</name>
<protein>
    <submittedName>
        <fullName evidence="2">Permease</fullName>
    </submittedName>
</protein>
<sequence>MVTQASTKRFKHFYASDLRGIGQLATQATISATRIAEGVHQSVWRTMGMPSGSAPDKARGLTGFVYKNIYTVTELVGNGVDKILEKQQPWLESLDEGKPETVARISMLSALNGVMGDQLVAKNNQFAIPMTFYYQQAPLLLDESLPLDAPLATFPIPQAKKKVLLMIHGLCMNDRLWQGKHDGIEVDHGQQLSASLGYTPVYLRYNTGLHTSQNGRLLSELIEQFVKQWPTPIEELSIIAHSMGGLVARSAVHYGQKHAMQWPDIVKKMVFLGTPHQGAPLERIGNKFGVILSKTPYTAPFNLLSNLRSAGITDLRYGNVIDEDWQGADRFHNLPDERCGVPLPQGIGCFAIAATTASERSLLAERLIGDGLVPLNSALGCHSVNERHLMFAEPDQKVLYEMKHNDLLNSPQVTQQLELWLSQ</sequence>
<dbReference type="Pfam" id="PF05057">
    <property type="entry name" value="DUF676"/>
    <property type="match status" value="1"/>
</dbReference>
<dbReference type="RefSeq" id="WP_107348911.1">
    <property type="nucleotide sequence ID" value="NZ_PYMH01000004.1"/>
</dbReference>
<dbReference type="EMBL" id="PYMH01000004">
    <property type="protein sequence ID" value="PSU33864.1"/>
    <property type="molecule type" value="Genomic_DNA"/>
</dbReference>
<dbReference type="InterPro" id="IPR007751">
    <property type="entry name" value="DUF676_lipase-like"/>
</dbReference>
<dbReference type="AlphaFoldDB" id="A0A2T3IZ00"/>
<organism evidence="2 3">
    <name type="scientific">Photobacterium lutimaris</name>
    <dbReference type="NCBI Taxonomy" id="388278"/>
    <lineage>
        <taxon>Bacteria</taxon>
        <taxon>Pseudomonadati</taxon>
        <taxon>Pseudomonadota</taxon>
        <taxon>Gammaproteobacteria</taxon>
        <taxon>Vibrionales</taxon>
        <taxon>Vibrionaceae</taxon>
        <taxon>Photobacterium</taxon>
    </lineage>
</organism>
<accession>A0A2T3IZ00</accession>
<dbReference type="OrthoDB" id="556502at2"/>
<dbReference type="SUPFAM" id="SSF53474">
    <property type="entry name" value="alpha/beta-Hydrolases"/>
    <property type="match status" value="1"/>
</dbReference>
<keyword evidence="3" id="KW-1185">Reference proteome</keyword>
<proteinExistence type="predicted"/>
<dbReference type="InterPro" id="IPR029058">
    <property type="entry name" value="AB_hydrolase_fold"/>
</dbReference>
<dbReference type="Gene3D" id="3.40.50.1820">
    <property type="entry name" value="alpha/beta hydrolase"/>
    <property type="match status" value="1"/>
</dbReference>
<dbReference type="PANTHER" id="PTHR37946">
    <property type="entry name" value="SLL1969 PROTEIN"/>
    <property type="match status" value="1"/>
</dbReference>
<evidence type="ECO:0000313" key="3">
    <source>
        <dbReference type="Proteomes" id="UP000241222"/>
    </source>
</evidence>
<reference evidence="2 3" key="1">
    <citation type="submission" date="2018-03" db="EMBL/GenBank/DDBJ databases">
        <title>Whole genome sequencing of Histamine producing bacteria.</title>
        <authorList>
            <person name="Butler K."/>
        </authorList>
    </citation>
    <scope>NUCLEOTIDE SEQUENCE [LARGE SCALE GENOMIC DNA]</scope>
    <source>
        <strain evidence="2 3">JCM 13586</strain>
    </source>
</reference>
<dbReference type="Proteomes" id="UP000241222">
    <property type="component" value="Unassembled WGS sequence"/>
</dbReference>
<feature type="domain" description="DUF676" evidence="1">
    <location>
        <begin position="159"/>
        <end position="279"/>
    </location>
</feature>
<dbReference type="PANTHER" id="PTHR37946:SF1">
    <property type="entry name" value="SLL1969 PROTEIN"/>
    <property type="match status" value="1"/>
</dbReference>
<evidence type="ECO:0000313" key="2">
    <source>
        <dbReference type="EMBL" id="PSU33864.1"/>
    </source>
</evidence>